<feature type="region of interest" description="Disordered" evidence="1">
    <location>
        <begin position="96"/>
        <end position="168"/>
    </location>
</feature>
<organism evidence="3 4">
    <name type="scientific">Humicola insolens</name>
    <name type="common">Soft-rot fungus</name>
    <dbReference type="NCBI Taxonomy" id="85995"/>
    <lineage>
        <taxon>Eukaryota</taxon>
        <taxon>Fungi</taxon>
        <taxon>Dikarya</taxon>
        <taxon>Ascomycota</taxon>
        <taxon>Pezizomycotina</taxon>
        <taxon>Sordariomycetes</taxon>
        <taxon>Sordariomycetidae</taxon>
        <taxon>Sordariales</taxon>
        <taxon>Chaetomiaceae</taxon>
        <taxon>Mycothermus</taxon>
    </lineage>
</organism>
<dbReference type="Gene3D" id="3.40.50.10190">
    <property type="entry name" value="BRCT domain"/>
    <property type="match status" value="1"/>
</dbReference>
<feature type="domain" description="BRCT" evidence="2">
    <location>
        <begin position="173"/>
        <end position="283"/>
    </location>
</feature>
<evidence type="ECO:0000259" key="2">
    <source>
        <dbReference type="PROSITE" id="PS50172"/>
    </source>
</evidence>
<dbReference type="Proteomes" id="UP001583172">
    <property type="component" value="Unassembled WGS sequence"/>
</dbReference>
<keyword evidence="4" id="KW-1185">Reference proteome</keyword>
<dbReference type="EMBL" id="JAZGSY010000255">
    <property type="protein sequence ID" value="KAL1837879.1"/>
    <property type="molecule type" value="Genomic_DNA"/>
</dbReference>
<dbReference type="SUPFAM" id="SSF52113">
    <property type="entry name" value="BRCT domain"/>
    <property type="match status" value="1"/>
</dbReference>
<feature type="compositionally biased region" description="Low complexity" evidence="1">
    <location>
        <begin position="105"/>
        <end position="122"/>
    </location>
</feature>
<dbReference type="InterPro" id="IPR001357">
    <property type="entry name" value="BRCT_dom"/>
</dbReference>
<protein>
    <recommendedName>
        <fullName evidence="2">BRCT domain-containing protein</fullName>
    </recommendedName>
</protein>
<proteinExistence type="predicted"/>
<sequence>MPSPKPKLPPPPEPRYSRTFDPWNSVSTGHQIAEGRRPQGWRESRSLNMNSQFAAGNSGGQRISDTIGFGSKDFDENLGLFLPKEIRARTRTSVADMLRKPGTMRAVSRPSSSSSALSAPRADQLGSDSRGQGKHRAEEAYSDTTAPDPPPVSAEEAKASQASHIANRTTQPRERKIFDGLVIYVNGSTHPLVSDHKLKHLLSENGARVALHLGRRQVTHVILGKPAGPSGNGSGGAGGGLAGGKLEREIRRVGGCGVKFVGVEWALESIKAGKRLPEARFANLKIAARAQRSVLGAFSKGDGSTQQPPVATTSPDI</sequence>
<feature type="region of interest" description="Disordered" evidence="1">
    <location>
        <begin position="1"/>
        <end position="64"/>
    </location>
</feature>
<reference evidence="3 4" key="1">
    <citation type="journal article" date="2024" name="Commun. Biol.">
        <title>Comparative genomic analysis of thermophilic fungi reveals convergent evolutionary adaptations and gene losses.</title>
        <authorList>
            <person name="Steindorff A.S."/>
            <person name="Aguilar-Pontes M.V."/>
            <person name="Robinson A.J."/>
            <person name="Andreopoulos B."/>
            <person name="LaButti K."/>
            <person name="Kuo A."/>
            <person name="Mondo S."/>
            <person name="Riley R."/>
            <person name="Otillar R."/>
            <person name="Haridas S."/>
            <person name="Lipzen A."/>
            <person name="Grimwood J."/>
            <person name="Schmutz J."/>
            <person name="Clum A."/>
            <person name="Reid I.D."/>
            <person name="Moisan M.C."/>
            <person name="Butler G."/>
            <person name="Nguyen T.T.M."/>
            <person name="Dewar K."/>
            <person name="Conant G."/>
            <person name="Drula E."/>
            <person name="Henrissat B."/>
            <person name="Hansel C."/>
            <person name="Singer S."/>
            <person name="Hutchinson M.I."/>
            <person name="de Vries R.P."/>
            <person name="Natvig D.O."/>
            <person name="Powell A.J."/>
            <person name="Tsang A."/>
            <person name="Grigoriev I.V."/>
        </authorList>
    </citation>
    <scope>NUCLEOTIDE SEQUENCE [LARGE SCALE GENOMIC DNA]</scope>
    <source>
        <strain evidence="3 4">CBS 620.91</strain>
    </source>
</reference>
<feature type="region of interest" description="Disordered" evidence="1">
    <location>
        <begin position="298"/>
        <end position="317"/>
    </location>
</feature>
<evidence type="ECO:0000313" key="3">
    <source>
        <dbReference type="EMBL" id="KAL1837879.1"/>
    </source>
</evidence>
<feature type="compositionally biased region" description="Polar residues" evidence="1">
    <location>
        <begin position="46"/>
        <end position="64"/>
    </location>
</feature>
<comment type="caution">
    <text evidence="3">The sequence shown here is derived from an EMBL/GenBank/DDBJ whole genome shotgun (WGS) entry which is preliminary data.</text>
</comment>
<feature type="compositionally biased region" description="Polar residues" evidence="1">
    <location>
        <begin position="302"/>
        <end position="317"/>
    </location>
</feature>
<dbReference type="InterPro" id="IPR036420">
    <property type="entry name" value="BRCT_dom_sf"/>
</dbReference>
<gene>
    <name evidence="3" type="ORF">VTJ49DRAFT_3283</name>
</gene>
<dbReference type="PROSITE" id="PS50172">
    <property type="entry name" value="BRCT"/>
    <property type="match status" value="1"/>
</dbReference>
<evidence type="ECO:0000256" key="1">
    <source>
        <dbReference type="SAM" id="MobiDB-lite"/>
    </source>
</evidence>
<feature type="compositionally biased region" description="Pro residues" evidence="1">
    <location>
        <begin position="1"/>
        <end position="14"/>
    </location>
</feature>
<name>A0ABR3V7U8_HUMIN</name>
<accession>A0ABR3V7U8</accession>
<feature type="compositionally biased region" description="Basic and acidic residues" evidence="1">
    <location>
        <begin position="33"/>
        <end position="45"/>
    </location>
</feature>
<evidence type="ECO:0000313" key="4">
    <source>
        <dbReference type="Proteomes" id="UP001583172"/>
    </source>
</evidence>